<dbReference type="Pfam" id="PF24758">
    <property type="entry name" value="LRR_At5g56370"/>
    <property type="match status" value="1"/>
</dbReference>
<dbReference type="EMBL" id="JACEFO010001899">
    <property type="protein sequence ID" value="KAF8695059.1"/>
    <property type="molecule type" value="Genomic_DNA"/>
</dbReference>
<dbReference type="InterPro" id="IPR036047">
    <property type="entry name" value="F-box-like_dom_sf"/>
</dbReference>
<feature type="domain" description="F-box" evidence="2">
    <location>
        <begin position="304"/>
        <end position="338"/>
    </location>
</feature>
<protein>
    <recommendedName>
        <fullName evidence="2">F-box domain-containing protein</fullName>
    </recommendedName>
</protein>
<dbReference type="AlphaFoldDB" id="A0A835BCS2"/>
<dbReference type="Pfam" id="PF00646">
    <property type="entry name" value="F-box"/>
    <property type="match status" value="1"/>
</dbReference>
<dbReference type="PROSITE" id="PS50181">
    <property type="entry name" value="FBOX"/>
    <property type="match status" value="1"/>
</dbReference>
<dbReference type="PANTHER" id="PTHR31639:SF316">
    <property type="entry name" value="OS08G0460800 PROTEIN"/>
    <property type="match status" value="1"/>
</dbReference>
<gene>
    <name evidence="3" type="ORF">HU200_037667</name>
</gene>
<proteinExistence type="predicted"/>
<dbReference type="InterPro" id="IPR055411">
    <property type="entry name" value="LRR_FXL15/At3g58940/PEG3-like"/>
</dbReference>
<name>A0A835BCS2_9POAL</name>
<dbReference type="SUPFAM" id="SSF81383">
    <property type="entry name" value="F-box domain"/>
    <property type="match status" value="1"/>
</dbReference>
<dbReference type="PANTHER" id="PTHR31639">
    <property type="entry name" value="F-BOX PROTEIN-LIKE"/>
    <property type="match status" value="1"/>
</dbReference>
<reference evidence="3" key="1">
    <citation type="submission" date="2020-07" db="EMBL/GenBank/DDBJ databases">
        <title>Genome sequence and genetic diversity analysis of an under-domesticated orphan crop, white fonio (Digitaria exilis).</title>
        <authorList>
            <person name="Bennetzen J.L."/>
            <person name="Chen S."/>
            <person name="Ma X."/>
            <person name="Wang X."/>
            <person name="Yssel A.E.J."/>
            <person name="Chaluvadi S.R."/>
            <person name="Johnson M."/>
            <person name="Gangashetty P."/>
            <person name="Hamidou F."/>
            <person name="Sanogo M.D."/>
            <person name="Zwaenepoel A."/>
            <person name="Wallace J."/>
            <person name="Van De Peer Y."/>
            <person name="Van Deynze A."/>
        </authorList>
    </citation>
    <scope>NUCLEOTIDE SEQUENCE</scope>
    <source>
        <tissue evidence="3">Leaves</tissue>
    </source>
</reference>
<sequence>MAIQPSAPHVSDGTSEIRGFGREGFRLSAAWEERDHLTLQSAHLPTSTACVAWERCVSCPRPPPSSSPHAAVVPLRSRRPRHRLAHPGGARLARKLDFIINPLGDTLSAAGRAPLRGEIPTYLPRCDLLVESRTPAAQSLQEEDKNPNHGTTLHTYHRSLLINTRTHARMAATMRSIRPRLSSAGAAANAARSYAAAEAEASGVSAITPRHSQVQAGSAAACCPGCDDARRRDEEDDDGRRGIDGPPARRMVRRLWELAVALQLNGTDEPTADYRRNARRQMILFRLGWKPRVPDAIAAPAVASDALLSLPPEVLDEILTRLNLRDAVRTSALSRAWRRRWESLPSLDIDIRCDPQDGQQALWTVDCVLPRCSGRVRRFRIWLEKLSARRLDDWLLFLSRRGGVEDLELSPEHPYKFFSLHSTIFSWHRLISIDLFACHIPPLPLDFVGFPDLKVLSLCNVKLQQNGEYQLEKIIGTSPLLEDLILSELYIGEDEDDLRLRALAGERKTSEARTPRAAKQIFAPDNRFGHVTTSGVAKSPCRAGVCGAAGPPRWPRAPARRPVDQPLHVPAAPTRLARQGRFEMGPWAPFSFFLLPSFSSTREQKVGCRRRRPYSGQIRPFLAGKSGGNRLRRSTRSTQGASARERWPPGQTRAPDRHRARARPAAPSDNLTFFSTRVMLSFPHQSTMEISRLEFAPRPSSSWLRRARSGTRSRVPVPPFSATVCLPPPPVATAKKTVVKPTTRRPQESGPTAAAPTSGCFPSKSAIRWPPSPPSLPASHRRLPSPRLLPPYPPPPLPALRRRMLPQIQTKQPPGARCPSLIAARRLRGSEQESGGLSSTSPDPHLVLTIRSRFEGHMLCTWRRQEFEPLPRRRANPGTLAVRANREEAGMHCLDL</sequence>
<feature type="region of interest" description="Disordered" evidence="1">
    <location>
        <begin position="618"/>
        <end position="666"/>
    </location>
</feature>
<evidence type="ECO:0000256" key="1">
    <source>
        <dbReference type="SAM" id="MobiDB-lite"/>
    </source>
</evidence>
<accession>A0A835BCS2</accession>
<dbReference type="Proteomes" id="UP000636709">
    <property type="component" value="Unassembled WGS sequence"/>
</dbReference>
<comment type="caution">
    <text evidence="3">The sequence shown here is derived from an EMBL/GenBank/DDBJ whole genome shotgun (WGS) entry which is preliminary data.</text>
</comment>
<feature type="region of interest" description="Disordered" evidence="1">
    <location>
        <begin position="696"/>
        <end position="715"/>
    </location>
</feature>
<feature type="region of interest" description="Disordered" evidence="1">
    <location>
        <begin position="735"/>
        <end position="794"/>
    </location>
</feature>
<dbReference type="SUPFAM" id="SSF52047">
    <property type="entry name" value="RNI-like"/>
    <property type="match status" value="1"/>
</dbReference>
<evidence type="ECO:0000259" key="2">
    <source>
        <dbReference type="PROSITE" id="PS50181"/>
    </source>
</evidence>
<keyword evidence="4" id="KW-1185">Reference proteome</keyword>
<organism evidence="3 4">
    <name type="scientific">Digitaria exilis</name>
    <dbReference type="NCBI Taxonomy" id="1010633"/>
    <lineage>
        <taxon>Eukaryota</taxon>
        <taxon>Viridiplantae</taxon>
        <taxon>Streptophyta</taxon>
        <taxon>Embryophyta</taxon>
        <taxon>Tracheophyta</taxon>
        <taxon>Spermatophyta</taxon>
        <taxon>Magnoliopsida</taxon>
        <taxon>Liliopsida</taxon>
        <taxon>Poales</taxon>
        <taxon>Poaceae</taxon>
        <taxon>PACMAD clade</taxon>
        <taxon>Panicoideae</taxon>
        <taxon>Panicodae</taxon>
        <taxon>Paniceae</taxon>
        <taxon>Anthephorinae</taxon>
        <taxon>Digitaria</taxon>
    </lineage>
</organism>
<dbReference type="SMART" id="SM00256">
    <property type="entry name" value="FBOX"/>
    <property type="match status" value="1"/>
</dbReference>
<evidence type="ECO:0000313" key="4">
    <source>
        <dbReference type="Proteomes" id="UP000636709"/>
    </source>
</evidence>
<evidence type="ECO:0000313" key="3">
    <source>
        <dbReference type="EMBL" id="KAF8695059.1"/>
    </source>
</evidence>
<dbReference type="Gene3D" id="1.20.1280.50">
    <property type="match status" value="1"/>
</dbReference>
<dbReference type="InterPro" id="IPR001810">
    <property type="entry name" value="F-box_dom"/>
</dbReference>
<dbReference type="OrthoDB" id="682954at2759"/>